<dbReference type="AlphaFoldDB" id="A0A820ATU9"/>
<accession>A0A820ATU9</accession>
<dbReference type="EMBL" id="CAJOAZ010001643">
    <property type="protein sequence ID" value="CAF3839771.1"/>
    <property type="molecule type" value="Genomic_DNA"/>
</dbReference>
<comment type="caution">
    <text evidence="7">The sequence shown here is derived from an EMBL/GenBank/DDBJ whole genome shotgun (WGS) entry which is preliminary data.</text>
</comment>
<protein>
    <submittedName>
        <fullName evidence="7">Uncharacterized protein</fullName>
    </submittedName>
</protein>
<dbReference type="Proteomes" id="UP000663881">
    <property type="component" value="Unassembled WGS sequence"/>
</dbReference>
<dbReference type="EMBL" id="CAJOAY010001280">
    <property type="protein sequence ID" value="CAF3821303.1"/>
    <property type="molecule type" value="Genomic_DNA"/>
</dbReference>
<reference evidence="7" key="1">
    <citation type="submission" date="2021-02" db="EMBL/GenBank/DDBJ databases">
        <authorList>
            <person name="Nowell W R."/>
        </authorList>
    </citation>
    <scope>NUCLEOTIDE SEQUENCE</scope>
</reference>
<evidence type="ECO:0000313" key="5">
    <source>
        <dbReference type="EMBL" id="CAF3821303.1"/>
    </source>
</evidence>
<evidence type="ECO:0000313" key="2">
    <source>
        <dbReference type="EMBL" id="CAF1487305.1"/>
    </source>
</evidence>
<dbReference type="EMBL" id="CAJNOE010002589">
    <property type="protein sequence ID" value="CAF1487305.1"/>
    <property type="molecule type" value="Genomic_DNA"/>
</dbReference>
<evidence type="ECO:0000313" key="8">
    <source>
        <dbReference type="Proteomes" id="UP000663868"/>
    </source>
</evidence>
<evidence type="ECO:0000313" key="7">
    <source>
        <dbReference type="EMBL" id="CAF4190555.1"/>
    </source>
</evidence>
<dbReference type="Proteomes" id="UP000663845">
    <property type="component" value="Unassembled WGS sequence"/>
</dbReference>
<dbReference type="EMBL" id="CAJOBB010007606">
    <property type="protein sequence ID" value="CAF4190555.1"/>
    <property type="molecule type" value="Genomic_DNA"/>
</dbReference>
<name>A0A820ATU9_9BILA</name>
<gene>
    <name evidence="2" type="ORF">IZO911_LOCUS44302</name>
    <name evidence="4" type="ORF">JYZ213_LOCUS46550</name>
    <name evidence="7" type="ORF">KXQ929_LOCUS39497</name>
    <name evidence="5" type="ORF">OKA104_LOCUS19696</name>
    <name evidence="6" type="ORF">OXD698_LOCUS20599</name>
    <name evidence="3" type="ORF">VCS650_LOCUS43798</name>
</gene>
<organism evidence="7 8">
    <name type="scientific">Adineta steineri</name>
    <dbReference type="NCBI Taxonomy" id="433720"/>
    <lineage>
        <taxon>Eukaryota</taxon>
        <taxon>Metazoa</taxon>
        <taxon>Spiralia</taxon>
        <taxon>Gnathifera</taxon>
        <taxon>Rotifera</taxon>
        <taxon>Eurotatoria</taxon>
        <taxon>Bdelloidea</taxon>
        <taxon>Adinetida</taxon>
        <taxon>Adinetidae</taxon>
        <taxon>Adineta</taxon>
    </lineage>
</organism>
<sequence>MKLFSIIIIVVLCLVMLVQQGFAGPVAGGICCTGCCAPLGAGAAACIPLCVATLGGMPPCTFCAAMFLAPTP</sequence>
<dbReference type="Proteomes" id="UP000663860">
    <property type="component" value="Unassembled WGS sequence"/>
</dbReference>
<evidence type="ECO:0000256" key="1">
    <source>
        <dbReference type="SAM" id="SignalP"/>
    </source>
</evidence>
<proteinExistence type="predicted"/>
<evidence type="ECO:0000313" key="4">
    <source>
        <dbReference type="EMBL" id="CAF1555114.1"/>
    </source>
</evidence>
<dbReference type="Proteomes" id="UP000663844">
    <property type="component" value="Unassembled WGS sequence"/>
</dbReference>
<evidence type="ECO:0000313" key="3">
    <source>
        <dbReference type="EMBL" id="CAF1533769.1"/>
    </source>
</evidence>
<feature type="signal peptide" evidence="1">
    <location>
        <begin position="1"/>
        <end position="23"/>
    </location>
</feature>
<dbReference type="Proteomes" id="UP000663868">
    <property type="component" value="Unassembled WGS sequence"/>
</dbReference>
<dbReference type="EMBL" id="CAJNOG010005857">
    <property type="protein sequence ID" value="CAF1555114.1"/>
    <property type="molecule type" value="Genomic_DNA"/>
</dbReference>
<dbReference type="EMBL" id="CAJNON010004991">
    <property type="protein sequence ID" value="CAF1533769.1"/>
    <property type="molecule type" value="Genomic_DNA"/>
</dbReference>
<feature type="chain" id="PRO_5035693943" evidence="1">
    <location>
        <begin position="24"/>
        <end position="72"/>
    </location>
</feature>
<dbReference type="Proteomes" id="UP000663891">
    <property type="component" value="Unassembled WGS sequence"/>
</dbReference>
<keyword evidence="1" id="KW-0732">Signal</keyword>
<evidence type="ECO:0000313" key="6">
    <source>
        <dbReference type="EMBL" id="CAF3839771.1"/>
    </source>
</evidence>